<evidence type="ECO:0000313" key="1">
    <source>
        <dbReference type="EMBL" id="SCO76201.1"/>
    </source>
</evidence>
<dbReference type="Proteomes" id="UP000219369">
    <property type="component" value="Unassembled WGS sequence"/>
</dbReference>
<dbReference type="VEuPathDB" id="FungiDB:FOMG_14895"/>
<proteinExistence type="predicted"/>
<sequence>MPEESKASLSSQYRWENILTPAPLAPNALGACAVATGSQKANTTFAPPKEGFKYLSDFAGVKLHTNLSKCVDLG</sequence>
<protein>
    <submittedName>
        <fullName evidence="1">Uncharacterized protein</fullName>
    </submittedName>
</protein>
<dbReference type="EMBL" id="FMJY01000001">
    <property type="protein sequence ID" value="SCO76201.1"/>
    <property type="molecule type" value="Genomic_DNA"/>
</dbReference>
<dbReference type="OrthoDB" id="5406275at2759"/>
<evidence type="ECO:0000313" key="2">
    <source>
        <dbReference type="Proteomes" id="UP000219369"/>
    </source>
</evidence>
<dbReference type="VEuPathDB" id="FungiDB:FOC1_g10003644"/>
<name>A0A2H3SJ90_FUSOX</name>
<organism evidence="1 2">
    <name type="scientific">Fusarium oxysporum</name>
    <name type="common">Fusarium vascular wilt</name>
    <dbReference type="NCBI Taxonomy" id="5507"/>
    <lineage>
        <taxon>Eukaryota</taxon>
        <taxon>Fungi</taxon>
        <taxon>Dikarya</taxon>
        <taxon>Ascomycota</taxon>
        <taxon>Pezizomycotina</taxon>
        <taxon>Sordariomycetes</taxon>
        <taxon>Hypocreomycetidae</taxon>
        <taxon>Hypocreales</taxon>
        <taxon>Nectriaceae</taxon>
        <taxon>Fusarium</taxon>
        <taxon>Fusarium oxysporum species complex</taxon>
    </lineage>
</organism>
<gene>
    <name evidence="1" type="ORF">FRV6_00413</name>
</gene>
<accession>A0A2H3SJ90</accession>
<reference evidence="2" key="1">
    <citation type="submission" date="2016-09" db="EMBL/GenBank/DDBJ databases">
        <authorList>
            <person name="Guldener U."/>
        </authorList>
    </citation>
    <scope>NUCLEOTIDE SEQUENCE [LARGE SCALE GENOMIC DNA]</scope>
    <source>
        <strain evidence="2">V64-1</strain>
    </source>
</reference>
<dbReference type="PROSITE" id="PS51257">
    <property type="entry name" value="PROKAR_LIPOPROTEIN"/>
    <property type="match status" value="1"/>
</dbReference>
<dbReference type="VEuPathDB" id="FungiDB:FOZG_13091"/>
<dbReference type="VEuPathDB" id="FungiDB:FOXG_12355"/>
<dbReference type="AlphaFoldDB" id="A0A2H3SJ90"/>